<evidence type="ECO:0000256" key="1">
    <source>
        <dbReference type="ARBA" id="ARBA00006383"/>
    </source>
</evidence>
<comment type="catalytic activity">
    <reaction evidence="4">
        <text>a 2-deoxystreptamine antibiotic + acetyl-CoA = an N(3)-acetyl-2-deoxystreptamine antibiotic + CoA + H(+)</text>
        <dbReference type="Rhea" id="RHEA:12665"/>
        <dbReference type="ChEBI" id="CHEBI:15378"/>
        <dbReference type="ChEBI" id="CHEBI:57287"/>
        <dbReference type="ChEBI" id="CHEBI:57288"/>
        <dbReference type="ChEBI" id="CHEBI:57921"/>
        <dbReference type="ChEBI" id="CHEBI:77452"/>
        <dbReference type="EC" id="2.3.1.81"/>
    </reaction>
</comment>
<name>A0A1F6C2Z7_HANXR</name>
<dbReference type="EMBL" id="MFKF01000432">
    <property type="protein sequence ID" value="OGG43559.1"/>
    <property type="molecule type" value="Genomic_DNA"/>
</dbReference>
<sequence>MWGGDRGAILAHLSDCERRAREAAPGNGRAGGRVAPGGDRAPRRITPLAPTLENTPASVGERIRNAKLSSWALFWADGGRTLAEIAEAVSCEQGRAVTLEQVAAFFEAHADLGYVELIQPKDTVSKAQLIADLKALGLRRGMDVMAHSSLSRIGHVIGGAEAVVEALLAVIGREGTLVMPSFNHRGAEVFNPLATPTTNGAIPDAFWRRPDAVRSLHPTHPVAAVGPKAEALCRDHIEVGIWERESPIGRLIHGGGYLLSIGVDHNASTAYHVAETSIPCGCNDPFGNVDRIVTPEGEVREVWGLAFRSRPCPVPPSRLNETLDRRRLQRKGLVGKAVSTLVKAIDLYHVRREHLKDVCPTCTIQPRIRE</sequence>
<evidence type="ECO:0000313" key="7">
    <source>
        <dbReference type="Proteomes" id="UP000178606"/>
    </source>
</evidence>
<keyword evidence="4" id="KW-0046">Antibiotic resistance</keyword>
<dbReference type="PANTHER" id="PTHR11104">
    <property type="entry name" value="AMINOGLYCOSIDE N3-ACETYLTRANSFERASE"/>
    <property type="match status" value="1"/>
</dbReference>
<feature type="region of interest" description="Disordered" evidence="5">
    <location>
        <begin position="20"/>
        <end position="53"/>
    </location>
</feature>
<gene>
    <name evidence="6" type="ORF">A3F84_20535</name>
</gene>
<evidence type="ECO:0000256" key="3">
    <source>
        <dbReference type="ARBA" id="ARBA00023315"/>
    </source>
</evidence>
<comment type="caution">
    <text evidence="6">The sequence shown here is derived from an EMBL/GenBank/DDBJ whole genome shotgun (WGS) entry which is preliminary data.</text>
</comment>
<evidence type="ECO:0000313" key="6">
    <source>
        <dbReference type="EMBL" id="OGG43559.1"/>
    </source>
</evidence>
<dbReference type="SUPFAM" id="SSF110710">
    <property type="entry name" value="TTHA0583/YokD-like"/>
    <property type="match status" value="1"/>
</dbReference>
<comment type="similarity">
    <text evidence="1 4">Belongs to the antibiotic N-acetyltransferase family.</text>
</comment>
<dbReference type="InterPro" id="IPR003679">
    <property type="entry name" value="Amioglycoside_AcTrfase"/>
</dbReference>
<dbReference type="InterPro" id="IPR028345">
    <property type="entry name" value="Antibiotic_NAT-like"/>
</dbReference>
<reference evidence="6 7" key="1">
    <citation type="journal article" date="2016" name="Nat. Commun.">
        <title>Thousands of microbial genomes shed light on interconnected biogeochemical processes in an aquifer system.</title>
        <authorList>
            <person name="Anantharaman K."/>
            <person name="Brown C.T."/>
            <person name="Hug L.A."/>
            <person name="Sharon I."/>
            <person name="Castelle C.J."/>
            <person name="Probst A.J."/>
            <person name="Thomas B.C."/>
            <person name="Singh A."/>
            <person name="Wilkins M.J."/>
            <person name="Karaoz U."/>
            <person name="Brodie E.L."/>
            <person name="Williams K.H."/>
            <person name="Hubbard S.S."/>
            <person name="Banfield J.F."/>
        </authorList>
    </citation>
    <scope>NUCLEOTIDE SEQUENCE [LARGE SCALE GENOMIC DNA]</scope>
    <source>
        <strain evidence="7">RIFCSPLOWO2_12_FULL_64_10</strain>
    </source>
</reference>
<keyword evidence="3 4" id="KW-0012">Acyltransferase</keyword>
<keyword evidence="2 4" id="KW-0808">Transferase</keyword>
<proteinExistence type="inferred from homology"/>
<dbReference type="PANTHER" id="PTHR11104:SF0">
    <property type="entry name" value="SPBETA PROPHAGE-DERIVED AMINOGLYCOSIDE N(3')-ACETYLTRANSFERASE-LIKE PROTEIN YOKD"/>
    <property type="match status" value="1"/>
</dbReference>
<dbReference type="AlphaFoldDB" id="A0A1F6C2Z7"/>
<evidence type="ECO:0000256" key="2">
    <source>
        <dbReference type="ARBA" id="ARBA00022679"/>
    </source>
</evidence>
<accession>A0A1F6C2Z7</accession>
<dbReference type="Proteomes" id="UP000178606">
    <property type="component" value="Unassembled WGS sequence"/>
</dbReference>
<dbReference type="GO" id="GO:0046353">
    <property type="term" value="F:aminoglycoside 3-N-acetyltransferase activity"/>
    <property type="evidence" value="ECO:0007669"/>
    <property type="project" value="UniProtKB-EC"/>
</dbReference>
<dbReference type="Pfam" id="PF02522">
    <property type="entry name" value="Antibiotic_NAT"/>
    <property type="match status" value="1"/>
</dbReference>
<dbReference type="GO" id="GO:0046677">
    <property type="term" value="P:response to antibiotic"/>
    <property type="evidence" value="ECO:0007669"/>
    <property type="project" value="UniProtKB-KW"/>
</dbReference>
<dbReference type="EC" id="2.3.1.-" evidence="4"/>
<evidence type="ECO:0000256" key="5">
    <source>
        <dbReference type="SAM" id="MobiDB-lite"/>
    </source>
</evidence>
<organism evidence="6 7">
    <name type="scientific">Handelsmanbacteria sp. (strain RIFCSPLOWO2_12_FULL_64_10)</name>
    <dbReference type="NCBI Taxonomy" id="1817868"/>
    <lineage>
        <taxon>Bacteria</taxon>
        <taxon>Candidatus Handelsmaniibacteriota</taxon>
    </lineage>
</organism>
<evidence type="ECO:0000256" key="4">
    <source>
        <dbReference type="RuleBase" id="RU365031"/>
    </source>
</evidence>
<protein>
    <recommendedName>
        <fullName evidence="4">Aminoglycoside N(3)-acetyltransferase</fullName>
        <ecNumber evidence="4">2.3.1.-</ecNumber>
    </recommendedName>
</protein>